<dbReference type="Gene3D" id="1.10.1660.10">
    <property type="match status" value="1"/>
</dbReference>
<dbReference type="SMART" id="SM00422">
    <property type="entry name" value="HTH_MERR"/>
    <property type="match status" value="1"/>
</dbReference>
<dbReference type="GO" id="GO:0003677">
    <property type="term" value="F:DNA binding"/>
    <property type="evidence" value="ECO:0007669"/>
    <property type="project" value="UniProtKB-KW"/>
</dbReference>
<dbReference type="PROSITE" id="PS50937">
    <property type="entry name" value="HTH_MERR_2"/>
    <property type="match status" value="1"/>
</dbReference>
<protein>
    <submittedName>
        <fullName evidence="3">MerR family transcriptional regulator</fullName>
    </submittedName>
</protein>
<reference evidence="3" key="1">
    <citation type="submission" date="2020-04" db="EMBL/GenBank/DDBJ databases">
        <title>Peptoniphilus sp. nov. isolated from swine feces.</title>
        <authorList>
            <person name="Ryu S.W."/>
        </authorList>
    </citation>
    <scope>NUCLEOTIDE SEQUENCE [LARGE SCALE GENOMIC DNA]</scope>
    <source>
        <strain evidence="3">AGMB00490</strain>
    </source>
</reference>
<dbReference type="SUPFAM" id="SSF46955">
    <property type="entry name" value="Putative DNA-binding domain"/>
    <property type="match status" value="1"/>
</dbReference>
<dbReference type="SUPFAM" id="SSF53335">
    <property type="entry name" value="S-adenosyl-L-methionine-dependent methyltransferases"/>
    <property type="match status" value="1"/>
</dbReference>
<dbReference type="RefSeq" id="WP_169968027.1">
    <property type="nucleotide sequence ID" value="NZ_JABDSR010000002.1"/>
</dbReference>
<proteinExistence type="predicted"/>
<sequence>MRTGKFSEITGLSKDTIYYYIEKGLIYPDKKNKRFSFNRKNVEDIEIIKLYQDMNFSLDEIVSILSLWNWSNNTEERIQNEHLNRLLNKKKEIDDNISILVKKKHLITNEISRISYKSGTKNSNEIFGFPIDKLNILSCPICNNLFIVENATINSKYIFNANLKCSCGYEMKIVDGIVRTGNIYENQYDTPDVNRDLYLNMPAIYYKSLNKIGNYISKYLNEIDLENKIIMETNINGFSFLYNNLKYFKNNFTIILIDKFEEVLINYKSQLSKILNQPNIILIADDSLKYPIKNNSVDIVISLFSCNEHQLYKKENYFQHINKYIAKGGSIIGAYQSYKNNCESLKNLKIKYPESSDNLYNKDDFILNLKNTFSSYYFKDIEKVDAYAKKHSFECHKKGELMTHSIFKAVKK</sequence>
<dbReference type="InterPro" id="IPR047057">
    <property type="entry name" value="MerR_fam"/>
</dbReference>
<dbReference type="PANTHER" id="PTHR30204:SF96">
    <property type="entry name" value="CHROMOSOME-ANCHORING PROTEIN RACA"/>
    <property type="match status" value="1"/>
</dbReference>
<dbReference type="InterPro" id="IPR029063">
    <property type="entry name" value="SAM-dependent_MTases_sf"/>
</dbReference>
<feature type="domain" description="HTH merR-type" evidence="2">
    <location>
        <begin position="1"/>
        <end position="67"/>
    </location>
</feature>
<dbReference type="Pfam" id="PF13411">
    <property type="entry name" value="MerR_1"/>
    <property type="match status" value="1"/>
</dbReference>
<dbReference type="AlphaFoldDB" id="A0A848RJA5"/>
<keyword evidence="1" id="KW-0238">DNA-binding</keyword>
<dbReference type="Gene3D" id="3.40.50.150">
    <property type="entry name" value="Vaccinia Virus protein VP39"/>
    <property type="match status" value="1"/>
</dbReference>
<dbReference type="EMBL" id="JABDSR010000002">
    <property type="protein sequence ID" value="NMW84402.1"/>
    <property type="molecule type" value="Genomic_DNA"/>
</dbReference>
<dbReference type="PANTHER" id="PTHR30204">
    <property type="entry name" value="REDOX-CYCLING DRUG-SENSING TRANSCRIPTIONAL ACTIVATOR SOXR"/>
    <property type="match status" value="1"/>
</dbReference>
<gene>
    <name evidence="3" type="ORF">HKO22_01415</name>
</gene>
<dbReference type="InterPro" id="IPR009061">
    <property type="entry name" value="DNA-bd_dom_put_sf"/>
</dbReference>
<dbReference type="Proteomes" id="UP000568273">
    <property type="component" value="Unassembled WGS sequence"/>
</dbReference>
<accession>A0A848RJA5</accession>
<comment type="caution">
    <text evidence="3">The sequence shown here is derived from an EMBL/GenBank/DDBJ whole genome shotgun (WGS) entry which is preliminary data.</text>
</comment>
<evidence type="ECO:0000259" key="2">
    <source>
        <dbReference type="PROSITE" id="PS50937"/>
    </source>
</evidence>
<dbReference type="GO" id="GO:0003700">
    <property type="term" value="F:DNA-binding transcription factor activity"/>
    <property type="evidence" value="ECO:0007669"/>
    <property type="project" value="InterPro"/>
</dbReference>
<name>A0A848RJA5_9FIRM</name>
<keyword evidence="4" id="KW-1185">Reference proteome</keyword>
<dbReference type="InterPro" id="IPR000551">
    <property type="entry name" value="MerR-type_HTH_dom"/>
</dbReference>
<organism evidence="3 4">
    <name type="scientific">Peptoniphilus faecalis</name>
    <dbReference type="NCBI Taxonomy" id="2731255"/>
    <lineage>
        <taxon>Bacteria</taxon>
        <taxon>Bacillati</taxon>
        <taxon>Bacillota</taxon>
        <taxon>Tissierellia</taxon>
        <taxon>Tissierellales</taxon>
        <taxon>Peptoniphilaceae</taxon>
        <taxon>Peptoniphilus</taxon>
    </lineage>
</organism>
<evidence type="ECO:0000313" key="3">
    <source>
        <dbReference type="EMBL" id="NMW84402.1"/>
    </source>
</evidence>
<evidence type="ECO:0000313" key="4">
    <source>
        <dbReference type="Proteomes" id="UP000568273"/>
    </source>
</evidence>
<evidence type="ECO:0000256" key="1">
    <source>
        <dbReference type="ARBA" id="ARBA00023125"/>
    </source>
</evidence>